<reference evidence="16 17" key="1">
    <citation type="journal article" date="2016" name="Genome Biol. Evol.">
        <title>Divergent and convergent evolution of fungal pathogenicity.</title>
        <authorList>
            <person name="Shang Y."/>
            <person name="Xiao G."/>
            <person name="Zheng P."/>
            <person name="Cen K."/>
            <person name="Zhan S."/>
            <person name="Wang C."/>
        </authorList>
    </citation>
    <scope>NUCLEOTIDE SEQUENCE [LARGE SCALE GENOMIC DNA]</scope>
    <source>
        <strain evidence="16 17">ARSEF 7405</strain>
    </source>
</reference>
<organism evidence="16 17">
    <name type="scientific">Ascosphaera apis ARSEF 7405</name>
    <dbReference type="NCBI Taxonomy" id="392613"/>
    <lineage>
        <taxon>Eukaryota</taxon>
        <taxon>Fungi</taxon>
        <taxon>Dikarya</taxon>
        <taxon>Ascomycota</taxon>
        <taxon>Pezizomycotina</taxon>
        <taxon>Eurotiomycetes</taxon>
        <taxon>Eurotiomycetidae</taxon>
        <taxon>Onygenales</taxon>
        <taxon>Ascosphaeraceae</taxon>
        <taxon>Ascosphaera</taxon>
    </lineage>
</organism>
<keyword evidence="7 13" id="KW-0256">Endoplasmic reticulum</keyword>
<evidence type="ECO:0000256" key="4">
    <source>
        <dbReference type="ARBA" id="ARBA00022679"/>
    </source>
</evidence>
<dbReference type="EMBL" id="AZGZ01000013">
    <property type="protein sequence ID" value="KZZ91670.1"/>
    <property type="molecule type" value="Genomic_DNA"/>
</dbReference>
<keyword evidence="6 13" id="KW-0812">Transmembrane</keyword>
<dbReference type="GO" id="GO:0006656">
    <property type="term" value="P:phosphatidylcholine biosynthetic process"/>
    <property type="evidence" value="ECO:0007669"/>
    <property type="project" value="UniProtKB-UniRule"/>
</dbReference>
<keyword evidence="8 13" id="KW-1133">Transmembrane helix</keyword>
<keyword evidence="10 13" id="KW-0472">Membrane</keyword>
<dbReference type="HAMAP" id="MF_03217">
    <property type="entry name" value="PEMT"/>
    <property type="match status" value="1"/>
</dbReference>
<keyword evidence="12 13" id="KW-1208">Phospholipid metabolism</keyword>
<name>A0A166NQA4_9EURO</name>
<dbReference type="PANTHER" id="PTHR32138:SF0">
    <property type="entry name" value="PHOSPHATIDYLETHANOLAMINE N-METHYLTRANSFERASE"/>
    <property type="match status" value="1"/>
</dbReference>
<keyword evidence="4 13" id="KW-0808">Transferase</keyword>
<evidence type="ECO:0000256" key="2">
    <source>
        <dbReference type="ARBA" id="ARBA00022516"/>
    </source>
</evidence>
<evidence type="ECO:0000256" key="9">
    <source>
        <dbReference type="ARBA" id="ARBA00023098"/>
    </source>
</evidence>
<comment type="catalytic activity">
    <reaction evidence="13 14">
        <text>a 1,2-diacyl-sn-glycero-3-phosphoethanolamine + S-adenosyl-L-methionine = a 1,2-diacyl-sn-glycero-3-phospho-N-methylethanolamine + S-adenosyl-L-homocysteine + H(+)</text>
        <dbReference type="Rhea" id="RHEA:11164"/>
        <dbReference type="ChEBI" id="CHEBI:15378"/>
        <dbReference type="ChEBI" id="CHEBI:57856"/>
        <dbReference type="ChEBI" id="CHEBI:59789"/>
        <dbReference type="ChEBI" id="CHEBI:64573"/>
        <dbReference type="ChEBI" id="CHEBI:64612"/>
        <dbReference type="EC" id="2.1.1.17"/>
    </reaction>
</comment>
<protein>
    <recommendedName>
        <fullName evidence="13 14">Phosphatidylethanolamine N-methyltransferase</fullName>
        <shortName evidence="13">PE methyltransferase</shortName>
        <shortName evidence="13 14">PEAMT</shortName>
        <shortName evidence="13">PEMT</shortName>
        <ecNumber evidence="13 14">2.1.1.17</ecNumber>
    </recommendedName>
</protein>
<dbReference type="GO" id="GO:0004608">
    <property type="term" value="F:phosphatidylethanolamine N-methyltransferase activity"/>
    <property type="evidence" value="ECO:0007669"/>
    <property type="project" value="UniProtKB-UniRule"/>
</dbReference>
<keyword evidence="3 13" id="KW-0489">Methyltransferase</keyword>
<feature type="compositionally biased region" description="Polar residues" evidence="15">
    <location>
        <begin position="1"/>
        <end position="15"/>
    </location>
</feature>
<evidence type="ECO:0000256" key="8">
    <source>
        <dbReference type="ARBA" id="ARBA00022989"/>
    </source>
</evidence>
<dbReference type="PANTHER" id="PTHR32138">
    <property type="entry name" value="PHOSPHATIDYLETHANOLAMINE N-METHYLTRANSFERASE"/>
    <property type="match status" value="1"/>
</dbReference>
<dbReference type="PIRSF" id="PIRSF000383">
    <property type="entry name" value="PEAMT"/>
    <property type="match status" value="1"/>
</dbReference>
<comment type="similarity">
    <text evidence="13 14">Belongs to the class VI-like SAM-binding methyltransferase superfamily. CHO2 family.</text>
</comment>
<accession>A0A166NQA4</accession>
<evidence type="ECO:0000313" key="16">
    <source>
        <dbReference type="EMBL" id="KZZ91670.1"/>
    </source>
</evidence>
<feature type="region of interest" description="Disordered" evidence="15">
    <location>
        <begin position="1"/>
        <end position="36"/>
    </location>
</feature>
<dbReference type="Proteomes" id="UP000242877">
    <property type="component" value="Unassembled WGS sequence"/>
</dbReference>
<keyword evidence="5 13" id="KW-0949">S-adenosyl-L-methionine</keyword>
<comment type="function">
    <text evidence="13 14">Catalyzes the first step of the methylation pathway of phosphatidylcholine biosynthesis, the SAM-dependent methylation of phosphatidylethanolamine (PE) to phosphatidylmonomethylethanolamine (PMME).</text>
</comment>
<evidence type="ECO:0000256" key="7">
    <source>
        <dbReference type="ARBA" id="ARBA00022824"/>
    </source>
</evidence>
<dbReference type="GO" id="GO:0032259">
    <property type="term" value="P:methylation"/>
    <property type="evidence" value="ECO:0007669"/>
    <property type="project" value="UniProtKB-KW"/>
</dbReference>
<dbReference type="AlphaFoldDB" id="A0A166NQA4"/>
<dbReference type="GO" id="GO:0005789">
    <property type="term" value="C:endoplasmic reticulum membrane"/>
    <property type="evidence" value="ECO:0007669"/>
    <property type="project" value="UniProtKB-SubCell"/>
</dbReference>
<dbReference type="UniPathway" id="UPA00753"/>
<gene>
    <name evidence="16" type="ORF">AAP_03376</name>
</gene>
<evidence type="ECO:0000256" key="11">
    <source>
        <dbReference type="ARBA" id="ARBA00023209"/>
    </source>
</evidence>
<keyword evidence="9 13" id="KW-0443">Lipid metabolism</keyword>
<dbReference type="Pfam" id="PF04191">
    <property type="entry name" value="PEMT"/>
    <property type="match status" value="2"/>
</dbReference>
<sequence length="987" mass="112186">MSAQMTAPDWGQSTEGLRERITKTHTDGPISTDESIAPDDVKAINPAQKKINVSEATTQKLKETDAMKTYGRTPDGTAFLVPRTHDMVTQLLSPKDPKNFSDLAVLTILTLHVLLLVYLPRSWRIPLFAVLFLFWRAAYNIGIGWLLHNQSNHGRLVLWAKKYRLFINPATGENPRPWLYTFLKRELETKIPEDYKFAEAPLEYNTWLVFRRVVDLILMCDFTSYCLFAIACAKQPPSESLLLFSSRWGLGIALVLFNLWVKLDAHRVVKDFAWYWGDFFYLIDQELTFDGVFEMAPHPMYSVGYAGYYGISLMAASYKVLTISILAHAAQFVFLVYVENPHIEKIYNAPAPRKTSGAYSSSEIGLSPQNSPAMNAADSGQRNSEAVAGFGTTSLHNMFGIKNIDLYRKTDSSVILVHIFFFILTMVTPSTPIYQFFFVFHAAMWRIWLSVGMGHILRQQSKSKLWTRHFLKYGETREEAWKQWKGTYHLSSTLTYHAFIAANWKMYAFPEDWHYGFTLFRHVIGGLLVALHVWTNVSIYESLGDFGWFFGDFFFDENPPKLTYDGIYRFLNNPERFLGLAGYWGAALITNNSWVIGLAVLSHVFALAFIQFVERPHMQKLYGQRLRQDAGLVRSLKKSLPSSLRRIHSDVDKILDESFDFVEEFLENARPKFSAGVTTLVRDTSTLFQKYPARITISRLEPGLAGYDVKDYSLTVIGTQPETSQAAQDSQTLMLEYGAPIRVAWSAPLNHSKKDWVGLYFVTDNTSREITRISSRGRWIPTNASQYDSIIADAGVISSDIRTPGSVRKDGESTDFYTGEMVFSGDKLFWTQGVFEFRYHHNGKHNVMAISRPFEIKMDRFRFASGDINPSTLDLSSENLAHGVMKSSVEQALLPVVRNCLDRDPAIAPDRVDDVFGEGVFRDAKYAKRIVYAVQEMFGIEFAPEVVHADGCVRNLAWRVCNAKRVLAPYNMQMDGSATPGSIKISE</sequence>
<keyword evidence="17" id="KW-1185">Reference proteome</keyword>
<keyword evidence="11 13" id="KW-0594">Phospholipid biosynthesis</keyword>
<dbReference type="InterPro" id="IPR007318">
    <property type="entry name" value="Phopholipid_MeTrfase"/>
</dbReference>
<evidence type="ECO:0000256" key="15">
    <source>
        <dbReference type="SAM" id="MobiDB-lite"/>
    </source>
</evidence>
<feature type="transmembrane region" description="Helical" evidence="13 14">
    <location>
        <begin position="100"/>
        <end position="119"/>
    </location>
</feature>
<evidence type="ECO:0000256" key="13">
    <source>
        <dbReference type="HAMAP-Rule" id="MF_03217"/>
    </source>
</evidence>
<dbReference type="GO" id="GO:0032541">
    <property type="term" value="C:cortical endoplasmic reticulum"/>
    <property type="evidence" value="ECO:0007669"/>
    <property type="project" value="EnsemblFungi"/>
</dbReference>
<feature type="transmembrane region" description="Helical" evidence="13 14">
    <location>
        <begin position="125"/>
        <end position="147"/>
    </location>
</feature>
<comment type="caution">
    <text evidence="13 14">Lacks conserved residue(s) required for the propagation of feature annotation.</text>
</comment>
<dbReference type="VEuPathDB" id="FungiDB:AAP_03376"/>
<dbReference type="GO" id="GO:0097038">
    <property type="term" value="C:perinuclear endoplasmic reticulum"/>
    <property type="evidence" value="ECO:0007669"/>
    <property type="project" value="EnsemblFungi"/>
</dbReference>
<proteinExistence type="inferred from homology"/>
<comment type="subcellular location">
    <subcellularLocation>
        <location evidence="1">Endomembrane system</location>
        <topology evidence="1">Multi-pass membrane protein</topology>
    </subcellularLocation>
    <subcellularLocation>
        <location evidence="13 14">Endoplasmic reticulum membrane</location>
        <topology evidence="13 14">Multi-pass membrane protein</topology>
    </subcellularLocation>
</comment>
<dbReference type="EC" id="2.1.1.17" evidence="13 14"/>
<evidence type="ECO:0000256" key="6">
    <source>
        <dbReference type="ARBA" id="ARBA00022692"/>
    </source>
</evidence>
<feature type="compositionally biased region" description="Basic and acidic residues" evidence="15">
    <location>
        <begin position="16"/>
        <end position="26"/>
    </location>
</feature>
<feature type="transmembrane region" description="Helical" evidence="13 14">
    <location>
        <begin position="241"/>
        <end position="261"/>
    </location>
</feature>
<comment type="pathway">
    <text evidence="13 14">Phospholipid metabolism; phosphatidylcholine biosynthesis.</text>
</comment>
<keyword evidence="2 13" id="KW-0444">Lipid biosynthesis</keyword>
<dbReference type="InterPro" id="IPR016219">
    <property type="entry name" value="Phosphatid-EA_MeTrfase_fun"/>
</dbReference>
<comment type="caution">
    <text evidence="16">The sequence shown here is derived from an EMBL/GenBank/DDBJ whole genome shotgun (WGS) entry which is preliminary data.</text>
</comment>
<evidence type="ECO:0000256" key="5">
    <source>
        <dbReference type="ARBA" id="ARBA00022691"/>
    </source>
</evidence>
<dbReference type="PROSITE" id="PS51598">
    <property type="entry name" value="SAM_CHO2"/>
    <property type="match status" value="1"/>
</dbReference>
<dbReference type="OrthoDB" id="4583at2759"/>
<evidence type="ECO:0000256" key="3">
    <source>
        <dbReference type="ARBA" id="ARBA00022603"/>
    </source>
</evidence>
<evidence type="ECO:0000256" key="1">
    <source>
        <dbReference type="ARBA" id="ARBA00004127"/>
    </source>
</evidence>
<evidence type="ECO:0000256" key="12">
    <source>
        <dbReference type="ARBA" id="ARBA00023264"/>
    </source>
</evidence>
<evidence type="ECO:0000256" key="14">
    <source>
        <dbReference type="RuleBase" id="RU361122"/>
    </source>
</evidence>
<feature type="transmembrane region" description="Helical" evidence="13 14">
    <location>
        <begin position="412"/>
        <end position="430"/>
    </location>
</feature>
<evidence type="ECO:0000313" key="17">
    <source>
        <dbReference type="Proteomes" id="UP000242877"/>
    </source>
</evidence>
<evidence type="ECO:0000256" key="10">
    <source>
        <dbReference type="ARBA" id="ARBA00023136"/>
    </source>
</evidence>